<evidence type="ECO:0000313" key="2">
    <source>
        <dbReference type="EMBL" id="MCR8631155.1"/>
    </source>
</evidence>
<evidence type="ECO:0000313" key="3">
    <source>
        <dbReference type="Proteomes" id="UP001300012"/>
    </source>
</evidence>
<feature type="compositionally biased region" description="Basic and acidic residues" evidence="1">
    <location>
        <begin position="18"/>
        <end position="34"/>
    </location>
</feature>
<proteinExistence type="predicted"/>
<protein>
    <submittedName>
        <fullName evidence="2">Uncharacterized protein</fullName>
    </submittedName>
</protein>
<reference evidence="2 3" key="1">
    <citation type="submission" date="2022-08" db="EMBL/GenBank/DDBJ databases">
        <title>Paenibacillus endoradicis sp. nov., Paenibacillus radicibacter sp. nov and Paenibacillus pararadicis sp. nov., three cold-adapted plant growth-promoting bacteria isolated from root of Larix gmelinii in Great Khingan.</title>
        <authorList>
            <person name="Xue H."/>
        </authorList>
    </citation>
    <scope>NUCLEOTIDE SEQUENCE [LARGE SCALE GENOMIC DNA]</scope>
    <source>
        <strain evidence="2 3">N5-1-1-5</strain>
    </source>
</reference>
<dbReference type="Proteomes" id="UP001300012">
    <property type="component" value="Unassembled WGS sequence"/>
</dbReference>
<gene>
    <name evidence="2" type="ORF">NV381_08070</name>
</gene>
<sequence length="43" mass="4885">MTGRNNKPKNRGPASHPSRLEQFDEKWAEGRNTKSEANNSESK</sequence>
<feature type="compositionally biased region" description="Basic residues" evidence="1">
    <location>
        <begin position="1"/>
        <end position="10"/>
    </location>
</feature>
<organism evidence="2 3">
    <name type="scientific">Paenibacillus radicis</name>
    <name type="common">ex Xue et al. 2023</name>
    <dbReference type="NCBI Taxonomy" id="2972489"/>
    <lineage>
        <taxon>Bacteria</taxon>
        <taxon>Bacillati</taxon>
        <taxon>Bacillota</taxon>
        <taxon>Bacilli</taxon>
        <taxon>Bacillales</taxon>
        <taxon>Paenibacillaceae</taxon>
        <taxon>Paenibacillus</taxon>
    </lineage>
</organism>
<feature type="region of interest" description="Disordered" evidence="1">
    <location>
        <begin position="1"/>
        <end position="43"/>
    </location>
</feature>
<dbReference type="RefSeq" id="WP_258212748.1">
    <property type="nucleotide sequence ID" value="NZ_JANQBD010000004.1"/>
</dbReference>
<dbReference type="EMBL" id="JANQBD010000004">
    <property type="protein sequence ID" value="MCR8631155.1"/>
    <property type="molecule type" value="Genomic_DNA"/>
</dbReference>
<comment type="caution">
    <text evidence="2">The sequence shown here is derived from an EMBL/GenBank/DDBJ whole genome shotgun (WGS) entry which is preliminary data.</text>
</comment>
<evidence type="ECO:0000256" key="1">
    <source>
        <dbReference type="SAM" id="MobiDB-lite"/>
    </source>
</evidence>
<keyword evidence="3" id="KW-1185">Reference proteome</keyword>
<accession>A0ABT1YGR4</accession>
<name>A0ABT1YGR4_9BACL</name>